<keyword evidence="5 7" id="KW-1133">Transmembrane helix</keyword>
<evidence type="ECO:0000256" key="3">
    <source>
        <dbReference type="ARBA" id="ARBA00022475"/>
    </source>
</evidence>
<comment type="similarity">
    <text evidence="7">Belongs to the binding-protein-dependent transport system permease family.</text>
</comment>
<evidence type="ECO:0000256" key="4">
    <source>
        <dbReference type="ARBA" id="ARBA00022692"/>
    </source>
</evidence>
<feature type="transmembrane region" description="Helical" evidence="7">
    <location>
        <begin position="312"/>
        <end position="331"/>
    </location>
</feature>
<feature type="domain" description="ABC transmembrane type-1" evidence="8">
    <location>
        <begin position="106"/>
        <end position="335"/>
    </location>
</feature>
<dbReference type="EMBL" id="JACHHG010000010">
    <property type="protein sequence ID" value="MBB6099293.1"/>
    <property type="molecule type" value="Genomic_DNA"/>
</dbReference>
<dbReference type="Proteomes" id="UP000569951">
    <property type="component" value="Unassembled WGS sequence"/>
</dbReference>
<dbReference type="PROSITE" id="PS50928">
    <property type="entry name" value="ABC_TM1"/>
    <property type="match status" value="1"/>
</dbReference>
<evidence type="ECO:0000256" key="1">
    <source>
        <dbReference type="ARBA" id="ARBA00004651"/>
    </source>
</evidence>
<keyword evidence="6 7" id="KW-0472">Membrane</keyword>
<evidence type="ECO:0000313" key="10">
    <source>
        <dbReference type="Proteomes" id="UP000569951"/>
    </source>
</evidence>
<protein>
    <submittedName>
        <fullName evidence="9">Peptide/nickel transport system permease protein</fullName>
    </submittedName>
</protein>
<dbReference type="Pfam" id="PF00528">
    <property type="entry name" value="BPD_transp_1"/>
    <property type="match status" value="1"/>
</dbReference>
<keyword evidence="10" id="KW-1185">Reference proteome</keyword>
<keyword evidence="3" id="KW-1003">Cell membrane</keyword>
<organism evidence="9 10">
    <name type="scientific">Deinobacterium chartae</name>
    <dbReference type="NCBI Taxonomy" id="521158"/>
    <lineage>
        <taxon>Bacteria</taxon>
        <taxon>Thermotogati</taxon>
        <taxon>Deinococcota</taxon>
        <taxon>Deinococci</taxon>
        <taxon>Deinococcales</taxon>
        <taxon>Deinococcaceae</taxon>
        <taxon>Deinobacterium</taxon>
    </lineage>
</organism>
<dbReference type="CDD" id="cd06261">
    <property type="entry name" value="TM_PBP2"/>
    <property type="match status" value="1"/>
</dbReference>
<gene>
    <name evidence="9" type="ORF">HNR42_002731</name>
</gene>
<sequence>MSAYIFKRLLRMVTVVIGISLVVFGFVRMIPGDPAVVILGERGSPEQVAALREKLGLNKPVFLNFQEPSELFDTQYFRFAGQVLRGDLGEGIQSRIPVTDQLRNRFPATLELSFWALTFAVLVGLPAGIIAALNRNRPLDNLAMTISLIGVSMPVFWLGMLLAYFFSVVLGWLPPSGQLSTGLSIEPITGLYILDGLLRGRLDVAWDAFKHVILPAVALGTIPMAIIARITRSSMLEVLGQDYVRTARAKGLARNRVVVKHALRNAMLPVITIIGLQAGVLLGGAVLTETIFSWPGLGSYIYQGIFERDYPVIQGGVIFAAVIVSLVNLLVDLSYAILDPRVHYS</sequence>
<dbReference type="PANTHER" id="PTHR43163:SF6">
    <property type="entry name" value="DIPEPTIDE TRANSPORT SYSTEM PERMEASE PROTEIN DPPB-RELATED"/>
    <property type="match status" value="1"/>
</dbReference>
<evidence type="ECO:0000256" key="7">
    <source>
        <dbReference type="RuleBase" id="RU363032"/>
    </source>
</evidence>
<reference evidence="9 10" key="1">
    <citation type="submission" date="2020-08" db="EMBL/GenBank/DDBJ databases">
        <title>Genomic Encyclopedia of Type Strains, Phase IV (KMG-IV): sequencing the most valuable type-strain genomes for metagenomic binning, comparative biology and taxonomic classification.</title>
        <authorList>
            <person name="Goeker M."/>
        </authorList>
    </citation>
    <scope>NUCLEOTIDE SEQUENCE [LARGE SCALE GENOMIC DNA]</scope>
    <source>
        <strain evidence="9 10">DSM 21458</strain>
    </source>
</reference>
<evidence type="ECO:0000259" key="8">
    <source>
        <dbReference type="PROSITE" id="PS50928"/>
    </source>
</evidence>
<feature type="transmembrane region" description="Helical" evidence="7">
    <location>
        <begin position="145"/>
        <end position="173"/>
    </location>
</feature>
<dbReference type="InterPro" id="IPR045621">
    <property type="entry name" value="BPD_transp_1_N"/>
</dbReference>
<dbReference type="Pfam" id="PF19300">
    <property type="entry name" value="BPD_transp_1_N"/>
    <property type="match status" value="1"/>
</dbReference>
<dbReference type="GO" id="GO:0005886">
    <property type="term" value="C:plasma membrane"/>
    <property type="evidence" value="ECO:0007669"/>
    <property type="project" value="UniProtKB-SubCell"/>
</dbReference>
<dbReference type="SUPFAM" id="SSF161098">
    <property type="entry name" value="MetI-like"/>
    <property type="match status" value="1"/>
</dbReference>
<evidence type="ECO:0000313" key="9">
    <source>
        <dbReference type="EMBL" id="MBB6099293.1"/>
    </source>
</evidence>
<dbReference type="PANTHER" id="PTHR43163">
    <property type="entry name" value="DIPEPTIDE TRANSPORT SYSTEM PERMEASE PROTEIN DPPB-RELATED"/>
    <property type="match status" value="1"/>
</dbReference>
<dbReference type="InterPro" id="IPR035906">
    <property type="entry name" value="MetI-like_sf"/>
</dbReference>
<evidence type="ECO:0000256" key="5">
    <source>
        <dbReference type="ARBA" id="ARBA00022989"/>
    </source>
</evidence>
<proteinExistence type="inferred from homology"/>
<dbReference type="RefSeq" id="WP_183988045.1">
    <property type="nucleotide sequence ID" value="NZ_JACHHG010000010.1"/>
</dbReference>
<feature type="transmembrane region" description="Helical" evidence="7">
    <location>
        <begin position="12"/>
        <end position="30"/>
    </location>
</feature>
<dbReference type="Gene3D" id="1.10.3720.10">
    <property type="entry name" value="MetI-like"/>
    <property type="match status" value="1"/>
</dbReference>
<keyword evidence="4 7" id="KW-0812">Transmembrane</keyword>
<evidence type="ECO:0000256" key="2">
    <source>
        <dbReference type="ARBA" id="ARBA00022448"/>
    </source>
</evidence>
<feature type="transmembrane region" description="Helical" evidence="7">
    <location>
        <begin position="112"/>
        <end position="133"/>
    </location>
</feature>
<keyword evidence="2 7" id="KW-0813">Transport</keyword>
<comment type="caution">
    <text evidence="9">The sequence shown here is derived from an EMBL/GenBank/DDBJ whole genome shotgun (WGS) entry which is preliminary data.</text>
</comment>
<comment type="subcellular location">
    <subcellularLocation>
        <location evidence="1 7">Cell membrane</location>
        <topology evidence="1 7">Multi-pass membrane protein</topology>
    </subcellularLocation>
</comment>
<name>A0A841I202_9DEIO</name>
<dbReference type="GO" id="GO:0055085">
    <property type="term" value="P:transmembrane transport"/>
    <property type="evidence" value="ECO:0007669"/>
    <property type="project" value="InterPro"/>
</dbReference>
<feature type="transmembrane region" description="Helical" evidence="7">
    <location>
        <begin position="266"/>
        <end position="292"/>
    </location>
</feature>
<feature type="transmembrane region" description="Helical" evidence="7">
    <location>
        <begin position="208"/>
        <end position="228"/>
    </location>
</feature>
<accession>A0A841I202</accession>
<dbReference type="InterPro" id="IPR000515">
    <property type="entry name" value="MetI-like"/>
</dbReference>
<evidence type="ECO:0000256" key="6">
    <source>
        <dbReference type="ARBA" id="ARBA00023136"/>
    </source>
</evidence>
<dbReference type="AlphaFoldDB" id="A0A841I202"/>